<evidence type="ECO:0000256" key="6">
    <source>
        <dbReference type="SAM" id="Phobius"/>
    </source>
</evidence>
<evidence type="ECO:0000256" key="4">
    <source>
        <dbReference type="ARBA" id="ARBA00022989"/>
    </source>
</evidence>
<dbReference type="InterPro" id="IPR027379">
    <property type="entry name" value="CLS_N"/>
</dbReference>
<evidence type="ECO:0000256" key="5">
    <source>
        <dbReference type="ARBA" id="ARBA00023136"/>
    </source>
</evidence>
<accession>A0A506XWD6</accession>
<dbReference type="EMBL" id="VHQG01000005">
    <property type="protein sequence ID" value="TPW74125.1"/>
    <property type="molecule type" value="Genomic_DNA"/>
</dbReference>
<keyword evidence="2" id="KW-1003">Cell membrane</keyword>
<dbReference type="OrthoDB" id="3298527at2"/>
<proteinExistence type="predicted"/>
<dbReference type="GO" id="GO:0005886">
    <property type="term" value="C:plasma membrane"/>
    <property type="evidence" value="ECO:0007669"/>
    <property type="project" value="UniProtKB-SubCell"/>
</dbReference>
<evidence type="ECO:0000313" key="8">
    <source>
        <dbReference type="EMBL" id="TPW74125.1"/>
    </source>
</evidence>
<dbReference type="RefSeq" id="WP_141164703.1">
    <property type="nucleotide sequence ID" value="NZ_VHQG01000005.1"/>
</dbReference>
<reference evidence="8 9" key="1">
    <citation type="submission" date="2019-06" db="EMBL/GenBank/DDBJ databases">
        <authorList>
            <person name="Li F."/>
        </authorList>
    </citation>
    <scope>NUCLEOTIDE SEQUENCE [LARGE SCALE GENOMIC DNA]</scope>
    <source>
        <strain evidence="8 9">10F1D-1</strain>
    </source>
</reference>
<sequence length="127" mass="14404">MKFYAVLTILSIVLAVAAIVDIARIEENRVQHLPKFVWIVISILLSIVGPLLWFLVGRERSAGRAARQARESGHPVGTGSLRLTRVVAPDDDPDFLLQLRKEHEQEERIRKLEEKLAELDDDSKPKD</sequence>
<feature type="domain" description="Cardiolipin synthase N-terminal" evidence="7">
    <location>
        <begin position="13"/>
        <end position="58"/>
    </location>
</feature>
<feature type="transmembrane region" description="Helical" evidence="6">
    <location>
        <begin position="36"/>
        <end position="56"/>
    </location>
</feature>
<organism evidence="8 9">
    <name type="scientific">Schumannella soli</name>
    <dbReference type="NCBI Taxonomy" id="2590779"/>
    <lineage>
        <taxon>Bacteria</taxon>
        <taxon>Bacillati</taxon>
        <taxon>Actinomycetota</taxon>
        <taxon>Actinomycetes</taxon>
        <taxon>Micrococcales</taxon>
        <taxon>Microbacteriaceae</taxon>
        <taxon>Schumannella</taxon>
    </lineage>
</organism>
<protein>
    <submittedName>
        <fullName evidence="8">PLDc_N domain-containing protein</fullName>
    </submittedName>
</protein>
<evidence type="ECO:0000259" key="7">
    <source>
        <dbReference type="Pfam" id="PF13396"/>
    </source>
</evidence>
<keyword evidence="9" id="KW-1185">Reference proteome</keyword>
<evidence type="ECO:0000256" key="2">
    <source>
        <dbReference type="ARBA" id="ARBA00022475"/>
    </source>
</evidence>
<evidence type="ECO:0000256" key="3">
    <source>
        <dbReference type="ARBA" id="ARBA00022692"/>
    </source>
</evidence>
<keyword evidence="5 6" id="KW-0472">Membrane</keyword>
<evidence type="ECO:0000313" key="9">
    <source>
        <dbReference type="Proteomes" id="UP000316252"/>
    </source>
</evidence>
<gene>
    <name evidence="8" type="ORF">FJ657_15905</name>
</gene>
<evidence type="ECO:0000256" key="1">
    <source>
        <dbReference type="ARBA" id="ARBA00004651"/>
    </source>
</evidence>
<comment type="subcellular location">
    <subcellularLocation>
        <location evidence="1">Cell membrane</location>
        <topology evidence="1">Multi-pass membrane protein</topology>
    </subcellularLocation>
</comment>
<dbReference type="Pfam" id="PF13396">
    <property type="entry name" value="PLDc_N"/>
    <property type="match status" value="1"/>
</dbReference>
<dbReference type="Proteomes" id="UP000316252">
    <property type="component" value="Unassembled WGS sequence"/>
</dbReference>
<dbReference type="AlphaFoldDB" id="A0A506XWD6"/>
<comment type="caution">
    <text evidence="8">The sequence shown here is derived from an EMBL/GenBank/DDBJ whole genome shotgun (WGS) entry which is preliminary data.</text>
</comment>
<name>A0A506XWD6_9MICO</name>
<keyword evidence="4 6" id="KW-1133">Transmembrane helix</keyword>
<keyword evidence="3 6" id="KW-0812">Transmembrane</keyword>